<evidence type="ECO:0000313" key="1">
    <source>
        <dbReference type="EMBL" id="GKV45793.1"/>
    </source>
</evidence>
<dbReference type="EMBL" id="BPVZ01000198">
    <property type="protein sequence ID" value="GKV45793.1"/>
    <property type="molecule type" value="Genomic_DNA"/>
</dbReference>
<protein>
    <submittedName>
        <fullName evidence="1">Uncharacterized protein</fullName>
    </submittedName>
</protein>
<keyword evidence="2" id="KW-1185">Reference proteome</keyword>
<sequence length="56" mass="6192">MQLDSSGKGNASSRQQIASALEQKYGVSTFSGGSGEHGLRDLVWNTMFEKDMRKRI</sequence>
<dbReference type="AlphaFoldDB" id="A0AAV5M8G7"/>
<gene>
    <name evidence="1" type="ORF">SLEP1_g52837</name>
</gene>
<reference evidence="1 2" key="1">
    <citation type="journal article" date="2021" name="Commun. Biol.">
        <title>The genome of Shorea leprosula (Dipterocarpaceae) highlights the ecological relevance of drought in aseasonal tropical rainforests.</title>
        <authorList>
            <person name="Ng K.K.S."/>
            <person name="Kobayashi M.J."/>
            <person name="Fawcett J.A."/>
            <person name="Hatakeyama M."/>
            <person name="Paape T."/>
            <person name="Ng C.H."/>
            <person name="Ang C.C."/>
            <person name="Tnah L.H."/>
            <person name="Lee C.T."/>
            <person name="Nishiyama T."/>
            <person name="Sese J."/>
            <person name="O'Brien M.J."/>
            <person name="Copetti D."/>
            <person name="Mohd Noor M.I."/>
            <person name="Ong R.C."/>
            <person name="Putra M."/>
            <person name="Sireger I.Z."/>
            <person name="Indrioko S."/>
            <person name="Kosugi Y."/>
            <person name="Izuno A."/>
            <person name="Isagi Y."/>
            <person name="Lee S.L."/>
            <person name="Shimizu K.K."/>
        </authorList>
    </citation>
    <scope>NUCLEOTIDE SEQUENCE [LARGE SCALE GENOMIC DNA]</scope>
    <source>
        <strain evidence="1">214</strain>
    </source>
</reference>
<comment type="caution">
    <text evidence="1">The sequence shown here is derived from an EMBL/GenBank/DDBJ whole genome shotgun (WGS) entry which is preliminary data.</text>
</comment>
<evidence type="ECO:0000313" key="2">
    <source>
        <dbReference type="Proteomes" id="UP001054252"/>
    </source>
</evidence>
<name>A0AAV5M8G7_9ROSI</name>
<organism evidence="1 2">
    <name type="scientific">Rubroshorea leprosula</name>
    <dbReference type="NCBI Taxonomy" id="152421"/>
    <lineage>
        <taxon>Eukaryota</taxon>
        <taxon>Viridiplantae</taxon>
        <taxon>Streptophyta</taxon>
        <taxon>Embryophyta</taxon>
        <taxon>Tracheophyta</taxon>
        <taxon>Spermatophyta</taxon>
        <taxon>Magnoliopsida</taxon>
        <taxon>eudicotyledons</taxon>
        <taxon>Gunneridae</taxon>
        <taxon>Pentapetalae</taxon>
        <taxon>rosids</taxon>
        <taxon>malvids</taxon>
        <taxon>Malvales</taxon>
        <taxon>Dipterocarpaceae</taxon>
        <taxon>Rubroshorea</taxon>
    </lineage>
</organism>
<accession>A0AAV5M8G7</accession>
<dbReference type="Proteomes" id="UP001054252">
    <property type="component" value="Unassembled WGS sequence"/>
</dbReference>
<proteinExistence type="predicted"/>